<name>A0ACB8QIZ9_9AGAM</name>
<evidence type="ECO:0000313" key="1">
    <source>
        <dbReference type="EMBL" id="KAI0031632.1"/>
    </source>
</evidence>
<comment type="caution">
    <text evidence="1">The sequence shown here is derived from an EMBL/GenBank/DDBJ whole genome shotgun (WGS) entry which is preliminary data.</text>
</comment>
<proteinExistence type="predicted"/>
<reference evidence="1" key="2">
    <citation type="journal article" date="2022" name="New Phytol.">
        <title>Evolutionary transition to the ectomycorrhizal habit in the genomes of a hyperdiverse lineage of mushroom-forming fungi.</title>
        <authorList>
            <person name="Looney B."/>
            <person name="Miyauchi S."/>
            <person name="Morin E."/>
            <person name="Drula E."/>
            <person name="Courty P.E."/>
            <person name="Kohler A."/>
            <person name="Kuo A."/>
            <person name="LaButti K."/>
            <person name="Pangilinan J."/>
            <person name="Lipzen A."/>
            <person name="Riley R."/>
            <person name="Andreopoulos W."/>
            <person name="He G."/>
            <person name="Johnson J."/>
            <person name="Nolan M."/>
            <person name="Tritt A."/>
            <person name="Barry K.W."/>
            <person name="Grigoriev I.V."/>
            <person name="Nagy L.G."/>
            <person name="Hibbett D."/>
            <person name="Henrissat B."/>
            <person name="Matheny P.B."/>
            <person name="Labbe J."/>
            <person name="Martin F.M."/>
        </authorList>
    </citation>
    <scope>NUCLEOTIDE SEQUENCE</scope>
    <source>
        <strain evidence="1">EC-137</strain>
    </source>
</reference>
<dbReference type="Proteomes" id="UP000814128">
    <property type="component" value="Unassembled WGS sequence"/>
</dbReference>
<evidence type="ECO:0000313" key="2">
    <source>
        <dbReference type="Proteomes" id="UP000814128"/>
    </source>
</evidence>
<organism evidence="1 2">
    <name type="scientific">Vararia minispora EC-137</name>
    <dbReference type="NCBI Taxonomy" id="1314806"/>
    <lineage>
        <taxon>Eukaryota</taxon>
        <taxon>Fungi</taxon>
        <taxon>Dikarya</taxon>
        <taxon>Basidiomycota</taxon>
        <taxon>Agaricomycotina</taxon>
        <taxon>Agaricomycetes</taxon>
        <taxon>Russulales</taxon>
        <taxon>Lachnocladiaceae</taxon>
        <taxon>Vararia</taxon>
    </lineage>
</organism>
<accession>A0ACB8QIZ9</accession>
<sequence length="359" mass="40415">MSQLRLPNSLSDFPFPRCINPHYAPVKAETEEWLRGMKVLDPSVQESFEKCDFVLLTAHFYPSLTLDQFRVASKMHMFLFVIDEYTDQADSQGVQVYIHMVVDALERPHVIVPVEDGQCNLREMARQFWQDALAVAPSAYAAQRRFKANMISYMNAVANEADDRAQGTIRSIDAFLEFRRQTAGGYPTLFPMDFCFDIPDEVMQHPTMCAFNDMFADSIFLTNDLYSYNVEQASGFDTQNLVTVVMNEQHVSAQDAMDWVGHYNAQLVGRYAALKADLPSWGPVVDRDVEAYVTSIGHGIRGVDAWSFESERYFGPGGLEVQRTRVMTLLPNIEADVATPLMVMDAVGKRTAAEAGSLP</sequence>
<keyword evidence="2" id="KW-1185">Reference proteome</keyword>
<dbReference type="EMBL" id="MU273573">
    <property type="protein sequence ID" value="KAI0031632.1"/>
    <property type="molecule type" value="Genomic_DNA"/>
</dbReference>
<reference evidence="1" key="1">
    <citation type="submission" date="2021-02" db="EMBL/GenBank/DDBJ databases">
        <authorList>
            <consortium name="DOE Joint Genome Institute"/>
            <person name="Ahrendt S."/>
            <person name="Looney B.P."/>
            <person name="Miyauchi S."/>
            <person name="Morin E."/>
            <person name="Drula E."/>
            <person name="Courty P.E."/>
            <person name="Chicoki N."/>
            <person name="Fauchery L."/>
            <person name="Kohler A."/>
            <person name="Kuo A."/>
            <person name="Labutti K."/>
            <person name="Pangilinan J."/>
            <person name="Lipzen A."/>
            <person name="Riley R."/>
            <person name="Andreopoulos W."/>
            <person name="He G."/>
            <person name="Johnson J."/>
            <person name="Barry K.W."/>
            <person name="Grigoriev I.V."/>
            <person name="Nagy L."/>
            <person name="Hibbett D."/>
            <person name="Henrissat B."/>
            <person name="Matheny P.B."/>
            <person name="Labbe J."/>
            <person name="Martin F."/>
        </authorList>
    </citation>
    <scope>NUCLEOTIDE SEQUENCE</scope>
    <source>
        <strain evidence="1">EC-137</strain>
    </source>
</reference>
<protein>
    <submittedName>
        <fullName evidence="1">Isoprenoid synthase domain-containing protein</fullName>
    </submittedName>
</protein>
<gene>
    <name evidence="1" type="ORF">K488DRAFT_86651</name>
</gene>